<comment type="caution">
    <text evidence="3">The sequence shown here is derived from an EMBL/GenBank/DDBJ whole genome shotgun (WGS) entry which is preliminary data.</text>
</comment>
<evidence type="ECO:0000313" key="5">
    <source>
        <dbReference type="Proteomes" id="UP001162060"/>
    </source>
</evidence>
<keyword evidence="2" id="KW-1133">Transmembrane helix</keyword>
<reference evidence="3" key="1">
    <citation type="submission" date="2024-01" db="EMBL/GenBank/DDBJ databases">
        <authorList>
            <person name="Webb A."/>
        </authorList>
    </citation>
    <scope>NUCLEOTIDE SEQUENCE</scope>
    <source>
        <strain evidence="3">Pm1</strain>
    </source>
</reference>
<dbReference type="Proteomes" id="UP001162060">
    <property type="component" value="Unassembled WGS sequence"/>
</dbReference>
<evidence type="ECO:0000313" key="3">
    <source>
        <dbReference type="EMBL" id="CAK7896722.1"/>
    </source>
</evidence>
<proteinExistence type="predicted"/>
<accession>A0AAV1T0Z3</accession>
<dbReference type="EMBL" id="CAKLBY020000014">
    <property type="protein sequence ID" value="CAK7896722.1"/>
    <property type="molecule type" value="Genomic_DNA"/>
</dbReference>
<sequence length="124" mass="13543">MVHILNGEIVPDDDPRVRAQQKQPHRPSQEPLSSRFGSVPNATDAPFRAPVTPVAARPSPLQGLARQVGLEGSVTIPAMMGMPARPLQKTHLVVAALLAAVFGWRALVFLVFAYFLSTQPRRRT</sequence>
<gene>
    <name evidence="4" type="ORF">PM001_LOCUS11771</name>
    <name evidence="3" type="ORF">PM001_LOCUS1296</name>
</gene>
<evidence type="ECO:0000313" key="4">
    <source>
        <dbReference type="EMBL" id="CAK7926621.1"/>
    </source>
</evidence>
<keyword evidence="2" id="KW-0472">Membrane</keyword>
<keyword evidence="2" id="KW-0812">Transmembrane</keyword>
<dbReference type="EMBL" id="CAKLBY020000101">
    <property type="protein sequence ID" value="CAK7926621.1"/>
    <property type="molecule type" value="Genomic_DNA"/>
</dbReference>
<feature type="region of interest" description="Disordered" evidence="1">
    <location>
        <begin position="11"/>
        <end position="58"/>
    </location>
</feature>
<organism evidence="3 5">
    <name type="scientific">Peronospora matthiolae</name>
    <dbReference type="NCBI Taxonomy" id="2874970"/>
    <lineage>
        <taxon>Eukaryota</taxon>
        <taxon>Sar</taxon>
        <taxon>Stramenopiles</taxon>
        <taxon>Oomycota</taxon>
        <taxon>Peronosporomycetes</taxon>
        <taxon>Peronosporales</taxon>
        <taxon>Peronosporaceae</taxon>
        <taxon>Peronospora</taxon>
    </lineage>
</organism>
<feature type="transmembrane region" description="Helical" evidence="2">
    <location>
        <begin position="92"/>
        <end position="116"/>
    </location>
</feature>
<dbReference type="AlphaFoldDB" id="A0AAV1T0Z3"/>
<protein>
    <submittedName>
        <fullName evidence="3">Uncharacterized protein</fullName>
    </submittedName>
</protein>
<name>A0AAV1T0Z3_9STRA</name>
<evidence type="ECO:0000256" key="1">
    <source>
        <dbReference type="SAM" id="MobiDB-lite"/>
    </source>
</evidence>
<evidence type="ECO:0000256" key="2">
    <source>
        <dbReference type="SAM" id="Phobius"/>
    </source>
</evidence>